<sequence length="167" mass="18373">MNGLKRWMAVSALALTVAAPTVASANDAGMMMKKIDYSKADVMKKNGMELVALRQIAESLGYSVMWNKMDMSVTLTSTMMMSDGDSGMMDNSMTDKGMMDNSMTDKGMMDSSMDNKYMVKVMIGSKTATVDMKKQMLNDAPVIMNNKTYVSTSFVEMYLAGNGKMMK</sequence>
<evidence type="ECO:0000313" key="4">
    <source>
        <dbReference type="Proteomes" id="UP000316330"/>
    </source>
</evidence>
<evidence type="ECO:0000259" key="2">
    <source>
        <dbReference type="Pfam" id="PF07833"/>
    </source>
</evidence>
<dbReference type="Gene3D" id="3.30.457.10">
    <property type="entry name" value="Copper amine oxidase-like, N-terminal domain"/>
    <property type="match status" value="1"/>
</dbReference>
<protein>
    <submittedName>
        <fullName evidence="3">Copper amine oxidase N-terminal domain-containing protein</fullName>
    </submittedName>
</protein>
<feature type="chain" id="PRO_5022128180" evidence="1">
    <location>
        <begin position="26"/>
        <end position="167"/>
    </location>
</feature>
<dbReference type="Pfam" id="PF07833">
    <property type="entry name" value="Cu_amine_oxidN1"/>
    <property type="match status" value="1"/>
</dbReference>
<name>A0A559JIU4_9BACL</name>
<reference evidence="3 4" key="1">
    <citation type="submission" date="2019-07" db="EMBL/GenBank/DDBJ databases">
        <authorList>
            <person name="Kim J."/>
        </authorList>
    </citation>
    <scope>NUCLEOTIDE SEQUENCE [LARGE SCALE GENOMIC DNA]</scope>
    <source>
        <strain evidence="3 4">G13</strain>
    </source>
</reference>
<dbReference type="Proteomes" id="UP000316330">
    <property type="component" value="Unassembled WGS sequence"/>
</dbReference>
<dbReference type="EMBL" id="VNJJ01000006">
    <property type="protein sequence ID" value="TVX99789.1"/>
    <property type="molecule type" value="Genomic_DNA"/>
</dbReference>
<dbReference type="RefSeq" id="WP_144702012.1">
    <property type="nucleotide sequence ID" value="NZ_VNJJ01000006.1"/>
</dbReference>
<keyword evidence="4" id="KW-1185">Reference proteome</keyword>
<evidence type="ECO:0000256" key="1">
    <source>
        <dbReference type="SAM" id="SignalP"/>
    </source>
</evidence>
<keyword evidence="1" id="KW-0732">Signal</keyword>
<feature type="signal peptide" evidence="1">
    <location>
        <begin position="1"/>
        <end position="25"/>
    </location>
</feature>
<dbReference type="InterPro" id="IPR036582">
    <property type="entry name" value="Mao_N_sf"/>
</dbReference>
<gene>
    <name evidence="3" type="ORF">FPZ45_12635</name>
</gene>
<organism evidence="3 4">
    <name type="scientific">Cohnella terricola</name>
    <dbReference type="NCBI Taxonomy" id="1289167"/>
    <lineage>
        <taxon>Bacteria</taxon>
        <taxon>Bacillati</taxon>
        <taxon>Bacillota</taxon>
        <taxon>Bacilli</taxon>
        <taxon>Bacillales</taxon>
        <taxon>Paenibacillaceae</taxon>
        <taxon>Cohnella</taxon>
    </lineage>
</organism>
<feature type="domain" description="Copper amine oxidase-like N-terminal" evidence="2">
    <location>
        <begin position="114"/>
        <end position="159"/>
    </location>
</feature>
<comment type="caution">
    <text evidence="3">The sequence shown here is derived from an EMBL/GenBank/DDBJ whole genome shotgun (WGS) entry which is preliminary data.</text>
</comment>
<dbReference type="AlphaFoldDB" id="A0A559JIU4"/>
<accession>A0A559JIU4</accession>
<proteinExistence type="predicted"/>
<dbReference type="SUPFAM" id="SSF55383">
    <property type="entry name" value="Copper amine oxidase, domain N"/>
    <property type="match status" value="1"/>
</dbReference>
<dbReference type="InterPro" id="IPR012854">
    <property type="entry name" value="Cu_amine_oxidase-like_N"/>
</dbReference>
<evidence type="ECO:0000313" key="3">
    <source>
        <dbReference type="EMBL" id="TVX99789.1"/>
    </source>
</evidence>
<dbReference type="OrthoDB" id="2627147at2"/>